<reference evidence="1 2" key="1">
    <citation type="submission" date="2015-04" db="EMBL/GenBank/DDBJ databases">
        <title>Whole genome shotgun sequence of Flavihumibacter petaseus NBRC 106054.</title>
        <authorList>
            <person name="Miyazawa S."/>
            <person name="Hosoyama A."/>
            <person name="Hashimoto M."/>
            <person name="Noguchi M."/>
            <person name="Tsuchikane K."/>
            <person name="Ohji S."/>
            <person name="Yamazoe A."/>
            <person name="Ichikawa N."/>
            <person name="Kimura A."/>
            <person name="Fujita N."/>
        </authorList>
    </citation>
    <scope>NUCLEOTIDE SEQUENCE [LARGE SCALE GENOMIC DNA]</scope>
    <source>
        <strain evidence="1 2">NBRC 106054</strain>
    </source>
</reference>
<evidence type="ECO:0008006" key="3">
    <source>
        <dbReference type="Google" id="ProtNLM"/>
    </source>
</evidence>
<evidence type="ECO:0000313" key="1">
    <source>
        <dbReference type="EMBL" id="GAO42359.1"/>
    </source>
</evidence>
<name>A0A0E9MXN6_9BACT</name>
<evidence type="ECO:0000313" key="2">
    <source>
        <dbReference type="Proteomes" id="UP000033121"/>
    </source>
</evidence>
<protein>
    <recommendedName>
        <fullName evidence="3">DUF4595 domain-containing protein</fullName>
    </recommendedName>
</protein>
<dbReference type="EMBL" id="BBWV01000001">
    <property type="protein sequence ID" value="GAO42359.1"/>
    <property type="molecule type" value="Genomic_DNA"/>
</dbReference>
<gene>
    <name evidence="1" type="ORF">FPE01S_01_13730</name>
</gene>
<keyword evidence="2" id="KW-1185">Reference proteome</keyword>
<accession>A0A0E9MXN6</accession>
<proteinExistence type="predicted"/>
<organism evidence="1 2">
    <name type="scientific">Flavihumibacter petaseus NBRC 106054</name>
    <dbReference type="NCBI Taxonomy" id="1220578"/>
    <lineage>
        <taxon>Bacteria</taxon>
        <taxon>Pseudomonadati</taxon>
        <taxon>Bacteroidota</taxon>
        <taxon>Chitinophagia</taxon>
        <taxon>Chitinophagales</taxon>
        <taxon>Chitinophagaceae</taxon>
        <taxon>Flavihumibacter</taxon>
    </lineage>
</organism>
<sequence length="265" mass="30329">MEGQDMNFTYENGRLASFTLFESKATNHVFYREDGKIDHIAFMDTAWYSDFRTEGSSVIFSYDQQGRPVKANYKLPKQLNDINSPYFGDLSGNLRNIYDSIAYTPDDKIAAVYTIDGDSSRPYRYATLDYTPYADGTDLSMTLYEWAGRNQFDVLETIRVKLTDVPNPYHALWFFPFIGIANWTNQTGAGTGYLPMVFNDTAGSLVKYLVFSKTCIFNYEYKLRYTFSTYGESGFTYKYNSDSTLLKVGTTGFTFAWSDIKLTGK</sequence>
<dbReference type="AlphaFoldDB" id="A0A0E9MXN6"/>
<comment type="caution">
    <text evidence="1">The sequence shown here is derived from an EMBL/GenBank/DDBJ whole genome shotgun (WGS) entry which is preliminary data.</text>
</comment>
<dbReference type="Proteomes" id="UP000033121">
    <property type="component" value="Unassembled WGS sequence"/>
</dbReference>